<comment type="subcellular location">
    <subcellularLocation>
        <location evidence="9">Cell inner membrane</location>
        <topology evidence="9">Single-pass type II membrane protein</topology>
    </subcellularLocation>
    <subcellularLocation>
        <location evidence="1">Membrane</location>
    </subcellularLocation>
    <text evidence="9">Localizes to the division septum.</text>
</comment>
<dbReference type="InterPro" id="IPR026579">
    <property type="entry name" value="FtsQ"/>
</dbReference>
<dbReference type="PROSITE" id="PS51779">
    <property type="entry name" value="POTRA"/>
    <property type="match status" value="1"/>
</dbReference>
<evidence type="ECO:0000313" key="11">
    <source>
        <dbReference type="EMBL" id="UXX84209.1"/>
    </source>
</evidence>
<dbReference type="Proteomes" id="UP001064087">
    <property type="component" value="Chromosome"/>
</dbReference>
<dbReference type="InterPro" id="IPR045335">
    <property type="entry name" value="FtsQ_C_sf"/>
</dbReference>
<accession>A0ABY6DDH4</accession>
<proteinExistence type="inferred from homology"/>
<dbReference type="GO" id="GO:0051301">
    <property type="term" value="P:cell division"/>
    <property type="evidence" value="ECO:0007669"/>
    <property type="project" value="UniProtKB-KW"/>
</dbReference>
<evidence type="ECO:0000259" key="10">
    <source>
        <dbReference type="PROSITE" id="PS51779"/>
    </source>
</evidence>
<evidence type="ECO:0000256" key="8">
    <source>
        <dbReference type="ARBA" id="ARBA00023306"/>
    </source>
</evidence>
<organism evidence="11 12">
    <name type="scientific">Roseovarius pelagicus</name>
    <dbReference type="NCBI Taxonomy" id="2980108"/>
    <lineage>
        <taxon>Bacteria</taxon>
        <taxon>Pseudomonadati</taxon>
        <taxon>Pseudomonadota</taxon>
        <taxon>Alphaproteobacteria</taxon>
        <taxon>Rhodobacterales</taxon>
        <taxon>Roseobacteraceae</taxon>
        <taxon>Roseovarius</taxon>
    </lineage>
</organism>
<dbReference type="InterPro" id="IPR034746">
    <property type="entry name" value="POTRA"/>
</dbReference>
<dbReference type="Gene3D" id="3.40.50.11690">
    <property type="entry name" value="Cell division protein FtsQ/DivIB"/>
    <property type="match status" value="1"/>
</dbReference>
<dbReference type="PANTHER" id="PTHR35851">
    <property type="entry name" value="CELL DIVISION PROTEIN FTSQ"/>
    <property type="match status" value="1"/>
</dbReference>
<feature type="domain" description="POTRA" evidence="10">
    <location>
        <begin position="83"/>
        <end position="151"/>
    </location>
</feature>
<keyword evidence="4 9" id="KW-0132">Cell division</keyword>
<evidence type="ECO:0000256" key="6">
    <source>
        <dbReference type="ARBA" id="ARBA00022989"/>
    </source>
</evidence>
<comment type="function">
    <text evidence="9">Essential cell division protein.</text>
</comment>
<keyword evidence="2 9" id="KW-1003">Cell membrane</keyword>
<keyword evidence="3 9" id="KW-0997">Cell inner membrane</keyword>
<dbReference type="Pfam" id="PF03799">
    <property type="entry name" value="FtsQ_DivIB_C"/>
    <property type="match status" value="1"/>
</dbReference>
<evidence type="ECO:0000256" key="2">
    <source>
        <dbReference type="ARBA" id="ARBA00022475"/>
    </source>
</evidence>
<reference evidence="11" key="1">
    <citation type="submission" date="2022-10" db="EMBL/GenBank/DDBJ databases">
        <title>Roseovarius pelagicus sp. nov., isolated from Arctic seawater.</title>
        <authorList>
            <person name="Hong Y.W."/>
            <person name="Hwang C.Y."/>
        </authorList>
    </citation>
    <scope>NUCLEOTIDE SEQUENCE</scope>
    <source>
        <strain evidence="11">HL-MP18</strain>
    </source>
</reference>
<evidence type="ECO:0000256" key="7">
    <source>
        <dbReference type="ARBA" id="ARBA00023136"/>
    </source>
</evidence>
<gene>
    <name evidence="9" type="primary">ftsQ</name>
    <name evidence="11" type="ORF">N7U68_06045</name>
</gene>
<keyword evidence="6 9" id="KW-1133">Transmembrane helix</keyword>
<evidence type="ECO:0000256" key="4">
    <source>
        <dbReference type="ARBA" id="ARBA00022618"/>
    </source>
</evidence>
<keyword evidence="12" id="KW-1185">Reference proteome</keyword>
<sequence length="300" mass="33807">MPEMKRRAGRAQISRSDPAPSRWSYRVHRILLTPLYRRLLRFGIPFTICFVGATSYLSQAHVQQKIWLTAVDLREQFETRSEFMVKLLAVEGASTAVAEAIHDGFPYRLPASSFDMELDDVRRAVENLPAVASAAVRLRQGGVLEVRVQERQPVALLRTRAGLQVIDIDGVVIGVAPSRAARPDLPVLTGKGADVHVAEALEIRNAAGPLRLRLRGLVRMGERRWDVVLDRDQRIMLPVENPIRALERVIVLNESQEMLERDIAAVDMRLAARPTLRMRERAVESWWSVRNMGVGQVSND</sequence>
<protein>
    <recommendedName>
        <fullName evidence="9">Cell division protein FtsQ</fullName>
    </recommendedName>
</protein>
<dbReference type="EMBL" id="CP106738">
    <property type="protein sequence ID" value="UXX84209.1"/>
    <property type="molecule type" value="Genomic_DNA"/>
</dbReference>
<comment type="similarity">
    <text evidence="9">Belongs to the FtsQ/DivIB family. FtsQ subfamily.</text>
</comment>
<keyword evidence="7 9" id="KW-0472">Membrane</keyword>
<evidence type="ECO:0000256" key="5">
    <source>
        <dbReference type="ARBA" id="ARBA00022692"/>
    </source>
</evidence>
<keyword evidence="5 9" id="KW-0812">Transmembrane</keyword>
<dbReference type="RefSeq" id="WP_263048561.1">
    <property type="nucleotide sequence ID" value="NZ_CP106738.1"/>
</dbReference>
<evidence type="ECO:0000256" key="3">
    <source>
        <dbReference type="ARBA" id="ARBA00022519"/>
    </source>
</evidence>
<evidence type="ECO:0000313" key="12">
    <source>
        <dbReference type="Proteomes" id="UP001064087"/>
    </source>
</evidence>
<evidence type="ECO:0000256" key="9">
    <source>
        <dbReference type="HAMAP-Rule" id="MF_00911"/>
    </source>
</evidence>
<dbReference type="InterPro" id="IPR005548">
    <property type="entry name" value="Cell_div_FtsQ/DivIB_C"/>
</dbReference>
<dbReference type="PANTHER" id="PTHR35851:SF1">
    <property type="entry name" value="CELL DIVISION PROTEIN FTSQ"/>
    <property type="match status" value="1"/>
</dbReference>
<name>A0ABY6DDH4_9RHOB</name>
<evidence type="ECO:0000256" key="1">
    <source>
        <dbReference type="ARBA" id="ARBA00004370"/>
    </source>
</evidence>
<dbReference type="HAMAP" id="MF_00911">
    <property type="entry name" value="FtsQ_subfam"/>
    <property type="match status" value="1"/>
</dbReference>
<keyword evidence="8 9" id="KW-0131">Cell cycle</keyword>